<sequence>MDAHLGKAPPHHHQLPPRVLTGEMGGERYWLVAEIPLRAPLRPISTNPCMQLGESDEEEDRTTTPTAVGSRIPAIVCLPPPPPRKRKPSLKFRYDGAREFFTPPVDMESLFVRRESREGQLVGT</sequence>
<protein>
    <submittedName>
        <fullName evidence="4">Uncharacterized protein</fullName>
    </submittedName>
</protein>
<name>A0AAN7QBB7_TRANT</name>
<evidence type="ECO:0000313" key="5">
    <source>
        <dbReference type="Proteomes" id="UP001346149"/>
    </source>
</evidence>
<keyword evidence="5" id="KW-1185">Reference proteome</keyword>
<evidence type="ECO:0000256" key="2">
    <source>
        <dbReference type="ARBA" id="ARBA00023306"/>
    </source>
</evidence>
<dbReference type="EMBL" id="JAXQNO010000024">
    <property type="protein sequence ID" value="KAK4762828.1"/>
    <property type="molecule type" value="Genomic_DNA"/>
</dbReference>
<evidence type="ECO:0000256" key="1">
    <source>
        <dbReference type="ARBA" id="ARBA00023013"/>
    </source>
</evidence>
<dbReference type="PANTHER" id="PTHR33142">
    <property type="entry name" value="CYCLIN-DEPENDENT PROTEIN KINASE INHIBITOR SMR13"/>
    <property type="match status" value="1"/>
</dbReference>
<proteinExistence type="predicted"/>
<feature type="region of interest" description="Disordered" evidence="3">
    <location>
        <begin position="1"/>
        <end position="20"/>
    </location>
</feature>
<dbReference type="GO" id="GO:0004860">
    <property type="term" value="F:protein kinase inhibitor activity"/>
    <property type="evidence" value="ECO:0007669"/>
    <property type="project" value="UniProtKB-KW"/>
</dbReference>
<dbReference type="Proteomes" id="UP001346149">
    <property type="component" value="Unassembled WGS sequence"/>
</dbReference>
<dbReference type="GO" id="GO:0032875">
    <property type="term" value="P:regulation of DNA endoreduplication"/>
    <property type="evidence" value="ECO:0007669"/>
    <property type="project" value="InterPro"/>
</dbReference>
<feature type="region of interest" description="Disordered" evidence="3">
    <location>
        <begin position="43"/>
        <end position="89"/>
    </location>
</feature>
<gene>
    <name evidence="4" type="ORF">SAY86_008596</name>
</gene>
<dbReference type="AlphaFoldDB" id="A0AAN7QBB7"/>
<keyword evidence="1" id="KW-0649">Protein kinase inhibitor</keyword>
<comment type="caution">
    <text evidence="4">The sequence shown here is derived from an EMBL/GenBank/DDBJ whole genome shotgun (WGS) entry which is preliminary data.</text>
</comment>
<dbReference type="PANTHER" id="PTHR33142:SF48">
    <property type="entry name" value="CYCLIN-DEPENDENT PROTEIN KINASE INHIBITOR SMR15"/>
    <property type="match status" value="1"/>
</dbReference>
<evidence type="ECO:0000256" key="3">
    <source>
        <dbReference type="SAM" id="MobiDB-lite"/>
    </source>
</evidence>
<organism evidence="4 5">
    <name type="scientific">Trapa natans</name>
    <name type="common">Water chestnut</name>
    <dbReference type="NCBI Taxonomy" id="22666"/>
    <lineage>
        <taxon>Eukaryota</taxon>
        <taxon>Viridiplantae</taxon>
        <taxon>Streptophyta</taxon>
        <taxon>Embryophyta</taxon>
        <taxon>Tracheophyta</taxon>
        <taxon>Spermatophyta</taxon>
        <taxon>Magnoliopsida</taxon>
        <taxon>eudicotyledons</taxon>
        <taxon>Gunneridae</taxon>
        <taxon>Pentapetalae</taxon>
        <taxon>rosids</taxon>
        <taxon>malvids</taxon>
        <taxon>Myrtales</taxon>
        <taxon>Lythraceae</taxon>
        <taxon>Trapa</taxon>
    </lineage>
</organism>
<reference evidence="4 5" key="1">
    <citation type="journal article" date="2023" name="Hortic Res">
        <title>Pangenome of water caltrop reveals structural variations and asymmetric subgenome divergence after allopolyploidization.</title>
        <authorList>
            <person name="Zhang X."/>
            <person name="Chen Y."/>
            <person name="Wang L."/>
            <person name="Yuan Y."/>
            <person name="Fang M."/>
            <person name="Shi L."/>
            <person name="Lu R."/>
            <person name="Comes H.P."/>
            <person name="Ma Y."/>
            <person name="Chen Y."/>
            <person name="Huang G."/>
            <person name="Zhou Y."/>
            <person name="Zheng Z."/>
            <person name="Qiu Y."/>
        </authorList>
    </citation>
    <scope>NUCLEOTIDE SEQUENCE [LARGE SCALE GENOMIC DNA]</scope>
    <source>
        <strain evidence="4">F231</strain>
    </source>
</reference>
<dbReference type="InterPro" id="IPR040389">
    <property type="entry name" value="SMR"/>
</dbReference>
<accession>A0AAN7QBB7</accession>
<evidence type="ECO:0000313" key="4">
    <source>
        <dbReference type="EMBL" id="KAK4762828.1"/>
    </source>
</evidence>
<keyword evidence="2" id="KW-0131">Cell cycle</keyword>